<dbReference type="GO" id="GO:0005096">
    <property type="term" value="F:GTPase activator activity"/>
    <property type="evidence" value="ECO:0007669"/>
    <property type="project" value="InterPro"/>
</dbReference>
<evidence type="ECO:0000313" key="5">
    <source>
        <dbReference type="Proteomes" id="UP000009022"/>
    </source>
</evidence>
<dbReference type="PhylomeDB" id="B3RLX0"/>
<evidence type="ECO:0000256" key="1">
    <source>
        <dbReference type="SAM" id="MobiDB-lite"/>
    </source>
</evidence>
<reference evidence="4 5" key="1">
    <citation type="journal article" date="2008" name="Nature">
        <title>The Trichoplax genome and the nature of placozoans.</title>
        <authorList>
            <person name="Srivastava M."/>
            <person name="Begovic E."/>
            <person name="Chapman J."/>
            <person name="Putnam N.H."/>
            <person name="Hellsten U."/>
            <person name="Kawashima T."/>
            <person name="Kuo A."/>
            <person name="Mitros T."/>
            <person name="Salamov A."/>
            <person name="Carpenter M.L."/>
            <person name="Signorovitch A.Y."/>
            <person name="Moreno M.A."/>
            <person name="Kamm K."/>
            <person name="Grimwood J."/>
            <person name="Schmutz J."/>
            <person name="Shapiro H."/>
            <person name="Grigoriev I.V."/>
            <person name="Buss L.W."/>
            <person name="Schierwater B."/>
            <person name="Dellaporta S.L."/>
            <person name="Rokhsar D.S."/>
        </authorList>
    </citation>
    <scope>NUCLEOTIDE SEQUENCE [LARGE SCALE GENOMIC DNA]</scope>
    <source>
        <strain evidence="4 5">Grell-BS-1999</strain>
    </source>
</reference>
<feature type="compositionally biased region" description="Polar residues" evidence="1">
    <location>
        <begin position="97"/>
        <end position="106"/>
    </location>
</feature>
<dbReference type="KEGG" id="tad:TRIADDRAFT_52151"/>
<dbReference type="PANTHER" id="PTHR16777:SF2">
    <property type="entry name" value="PROTEIN ECT2"/>
    <property type="match status" value="1"/>
</dbReference>
<dbReference type="CDD" id="cd17732">
    <property type="entry name" value="BRCT_Ect2_rpt2"/>
    <property type="match status" value="1"/>
</dbReference>
<evidence type="ECO:0000313" key="4">
    <source>
        <dbReference type="EMBL" id="EDV28860.1"/>
    </source>
</evidence>
<dbReference type="OrthoDB" id="9997817at2759"/>
<dbReference type="SUPFAM" id="SSF52113">
    <property type="entry name" value="BRCT domain"/>
    <property type="match status" value="1"/>
</dbReference>
<organism evidence="4 5">
    <name type="scientific">Trichoplax adhaerens</name>
    <name type="common">Trichoplax reptans</name>
    <dbReference type="NCBI Taxonomy" id="10228"/>
    <lineage>
        <taxon>Eukaryota</taxon>
        <taxon>Metazoa</taxon>
        <taxon>Placozoa</taxon>
        <taxon>Uniplacotomia</taxon>
        <taxon>Trichoplacea</taxon>
        <taxon>Trichoplacidae</taxon>
        <taxon>Trichoplax</taxon>
    </lineage>
</organism>
<dbReference type="Proteomes" id="UP000009022">
    <property type="component" value="Unassembled WGS sequence"/>
</dbReference>
<dbReference type="CTD" id="6749277"/>
<feature type="region of interest" description="Disordered" evidence="1">
    <location>
        <begin position="97"/>
        <end position="116"/>
    </location>
</feature>
<dbReference type="PROSITE" id="PS50172">
    <property type="entry name" value="BRCT"/>
    <property type="match status" value="1"/>
</dbReference>
<dbReference type="PANTHER" id="PTHR16777">
    <property type="entry name" value="PROTEIN ECT2"/>
    <property type="match status" value="1"/>
</dbReference>
<dbReference type="SMART" id="SM00325">
    <property type="entry name" value="RhoGEF"/>
    <property type="match status" value="1"/>
</dbReference>
<name>B3RLX0_TRIAD</name>
<dbReference type="PROSITE" id="PS00741">
    <property type="entry name" value="DH_1"/>
    <property type="match status" value="1"/>
</dbReference>
<dbReference type="GO" id="GO:0005085">
    <property type="term" value="F:guanyl-nucleotide exchange factor activity"/>
    <property type="evidence" value="ECO:0007669"/>
    <property type="project" value="InterPro"/>
</dbReference>
<evidence type="ECO:0000259" key="3">
    <source>
        <dbReference type="PROSITE" id="PS50172"/>
    </source>
</evidence>
<dbReference type="RefSeq" id="XP_002108062.1">
    <property type="nucleotide sequence ID" value="XM_002108026.1"/>
</dbReference>
<dbReference type="PROSITE" id="PS50010">
    <property type="entry name" value="DH_2"/>
    <property type="match status" value="1"/>
</dbReference>
<evidence type="ECO:0000259" key="2">
    <source>
        <dbReference type="PROSITE" id="PS50010"/>
    </source>
</evidence>
<keyword evidence="5" id="KW-1185">Reference proteome</keyword>
<dbReference type="Pfam" id="PF00533">
    <property type="entry name" value="BRCT"/>
    <property type="match status" value="1"/>
</dbReference>
<dbReference type="InterPro" id="IPR000219">
    <property type="entry name" value="DH_dom"/>
</dbReference>
<dbReference type="SMART" id="SM00292">
    <property type="entry name" value="BRCT"/>
    <property type="match status" value="1"/>
</dbReference>
<dbReference type="InterPro" id="IPR035899">
    <property type="entry name" value="DBL_dom_sf"/>
</dbReference>
<dbReference type="InterPro" id="IPR026817">
    <property type="entry name" value="Ect2"/>
</dbReference>
<dbReference type="FunCoup" id="B3RLX0">
    <property type="interactions" value="730"/>
</dbReference>
<dbReference type="Gene3D" id="3.40.50.10190">
    <property type="entry name" value="BRCT domain"/>
    <property type="match status" value="1"/>
</dbReference>
<dbReference type="SUPFAM" id="SSF48065">
    <property type="entry name" value="DBL homology domain (DH-domain)"/>
    <property type="match status" value="1"/>
</dbReference>
<dbReference type="InterPro" id="IPR001331">
    <property type="entry name" value="GDS_CDC24_CS"/>
</dbReference>
<dbReference type="GO" id="GO:2000431">
    <property type="term" value="P:regulation of cytokinesis, actomyosin contractile ring assembly"/>
    <property type="evidence" value="ECO:0007669"/>
    <property type="project" value="InterPro"/>
</dbReference>
<evidence type="ECO:0008006" key="6">
    <source>
        <dbReference type="Google" id="ProtNLM"/>
    </source>
</evidence>
<dbReference type="HOGENOM" id="CLU_008187_0_0_1"/>
<dbReference type="EMBL" id="DS985241">
    <property type="protein sequence ID" value="EDV28860.1"/>
    <property type="molecule type" value="Genomic_DNA"/>
</dbReference>
<sequence>MAHRLTLFHGCHIAFHGFSNTERQQMEENAKTQGGRPTTITDVNCTHIVVENPNTEISENISIKAKIVKQEWFWESIQLNACADELLYLIRRSDTTPLGNNSMNTPGSGLRSRKRRRGKIDLSELLTRGDSHNSLLGNVLDLSVSMLEASGINSGQATPSGVLSPRPPLLHHSASVSCCNTPLGIRDKRHTARKQVVMELLQTETNYVGILNTIINLFKLPLEQDQRGGPMLTPGEIKTIFSSIPEILDVHKIILVKILEIDNLVFSSKAEALLKAYPPFVNFFELTKETLEQCDKKYPRFHAFLKLCQNKPECGRQSLVELLIRPVQRLPSTILLLQDIMKHTSATNPDCTKLEEAISSLRNVMTHINEDKRKTEGRMQMFEIVRDIEGCPPYLLSSHRYLVMRFDMVALADVFCSKGDAMTIFLFSDSIEISKRRVSAKVTRTPSSASNYALPIGKSPLKASFGNKLMYKHVDFMPLSYVKRVVDVTDTEECSGMFAFIFRSPTDVKEKLAIFRLINNEDMTKDEILRKFTRCLADNAALLTRAIASPFITPVSGTVNSSECLDRFFRELLSDRSSDLWTVGWGTWLMVAISLEHFNLIFSVVQLMES</sequence>
<dbReference type="InterPro" id="IPR001357">
    <property type="entry name" value="BRCT_dom"/>
</dbReference>
<dbReference type="GeneID" id="6749277"/>
<proteinExistence type="predicted"/>
<dbReference type="GO" id="GO:0035556">
    <property type="term" value="P:intracellular signal transduction"/>
    <property type="evidence" value="ECO:0007669"/>
    <property type="project" value="InterPro"/>
</dbReference>
<dbReference type="eggNOG" id="KOG3524">
    <property type="taxonomic scope" value="Eukaryota"/>
</dbReference>
<accession>B3RLX0</accession>
<dbReference type="InParanoid" id="B3RLX0"/>
<dbReference type="InterPro" id="IPR036420">
    <property type="entry name" value="BRCT_dom_sf"/>
</dbReference>
<dbReference type="Pfam" id="PF21242">
    <property type="entry name" value="ECT2_PH"/>
    <property type="match status" value="1"/>
</dbReference>
<feature type="domain" description="DH" evidence="2">
    <location>
        <begin position="192"/>
        <end position="371"/>
    </location>
</feature>
<dbReference type="GO" id="GO:0005737">
    <property type="term" value="C:cytoplasm"/>
    <property type="evidence" value="ECO:0007669"/>
    <property type="project" value="InterPro"/>
</dbReference>
<dbReference type="GO" id="GO:0005634">
    <property type="term" value="C:nucleus"/>
    <property type="evidence" value="ECO:0007669"/>
    <property type="project" value="InterPro"/>
</dbReference>
<dbReference type="CDD" id="cd00160">
    <property type="entry name" value="RhoGEF"/>
    <property type="match status" value="1"/>
</dbReference>
<dbReference type="AlphaFoldDB" id="B3RLX0"/>
<dbReference type="Gene3D" id="1.20.900.10">
    <property type="entry name" value="Dbl homology (DH) domain"/>
    <property type="match status" value="1"/>
</dbReference>
<protein>
    <recommendedName>
        <fullName evidence="6">DH domain-containing protein</fullName>
    </recommendedName>
</protein>
<dbReference type="Pfam" id="PF00621">
    <property type="entry name" value="RhoGEF"/>
    <property type="match status" value="1"/>
</dbReference>
<dbReference type="OMA" id="CANEEMY"/>
<gene>
    <name evidence="4" type="ORF">TRIADDRAFT_52151</name>
</gene>
<dbReference type="STRING" id="10228.B3RLX0"/>
<feature type="domain" description="BRCT" evidence="3">
    <location>
        <begin position="3"/>
        <end position="90"/>
    </location>
</feature>
<dbReference type="CDD" id="cd01229">
    <property type="entry name" value="PH_Ect2"/>
    <property type="match status" value="1"/>
</dbReference>
<dbReference type="InterPro" id="IPR049395">
    <property type="entry name" value="ECT2_PH"/>
</dbReference>